<evidence type="ECO:0000259" key="3">
    <source>
        <dbReference type="Pfam" id="PF13435"/>
    </source>
</evidence>
<evidence type="ECO:0000313" key="5">
    <source>
        <dbReference type="Proteomes" id="UP000648239"/>
    </source>
</evidence>
<keyword evidence="1 2" id="KW-0732">Signal</keyword>
<feature type="signal peptide" evidence="2">
    <location>
        <begin position="1"/>
        <end position="22"/>
    </location>
</feature>
<dbReference type="SUPFAM" id="SSF48695">
    <property type="entry name" value="Multiheme cytochromes"/>
    <property type="match status" value="1"/>
</dbReference>
<dbReference type="Gene3D" id="1.10.1130.10">
    <property type="entry name" value="Flavocytochrome C3, Chain A"/>
    <property type="match status" value="1"/>
</dbReference>
<comment type="caution">
    <text evidence="4">The sequence shown here is derived from an EMBL/GenBank/DDBJ whole genome shotgun (WGS) entry which is preliminary data.</text>
</comment>
<dbReference type="InterPro" id="IPR036280">
    <property type="entry name" value="Multihaem_cyt_sf"/>
</dbReference>
<organism evidence="4 5">
    <name type="scientific">Candidatus Polarisedimenticola svalbardensis</name>
    <dbReference type="NCBI Taxonomy" id="2886004"/>
    <lineage>
        <taxon>Bacteria</taxon>
        <taxon>Pseudomonadati</taxon>
        <taxon>Acidobacteriota</taxon>
        <taxon>Candidatus Polarisedimenticolia</taxon>
        <taxon>Candidatus Polarisedimenticolales</taxon>
        <taxon>Candidatus Polarisedimenticolaceae</taxon>
        <taxon>Candidatus Polarisedimenticola</taxon>
    </lineage>
</organism>
<dbReference type="InterPro" id="IPR051829">
    <property type="entry name" value="Multiheme_Cytochr_ET"/>
</dbReference>
<evidence type="ECO:0000256" key="1">
    <source>
        <dbReference type="ARBA" id="ARBA00022729"/>
    </source>
</evidence>
<feature type="chain" id="PRO_5035325525" description="Cytochrome c-552/4 domain-containing protein" evidence="2">
    <location>
        <begin position="23"/>
        <end position="374"/>
    </location>
</feature>
<dbReference type="AlphaFoldDB" id="A0A8J7CCG3"/>
<dbReference type="PANTHER" id="PTHR35038:SF8">
    <property type="entry name" value="C-TYPE POLYHEME CYTOCHROME OMCC"/>
    <property type="match status" value="1"/>
</dbReference>
<reference evidence="4 5" key="1">
    <citation type="submission" date="2020-08" db="EMBL/GenBank/DDBJ databases">
        <title>Acidobacteriota in marine sediments use diverse sulfur dissimilation pathways.</title>
        <authorList>
            <person name="Wasmund K."/>
        </authorList>
    </citation>
    <scope>NUCLEOTIDE SEQUENCE [LARGE SCALE GENOMIC DNA]</scope>
    <source>
        <strain evidence="4">MAG AM4</strain>
    </source>
</reference>
<protein>
    <recommendedName>
        <fullName evidence="3">Cytochrome c-552/4 domain-containing protein</fullName>
    </recommendedName>
</protein>
<evidence type="ECO:0000313" key="4">
    <source>
        <dbReference type="EMBL" id="MBD3867392.1"/>
    </source>
</evidence>
<dbReference type="Proteomes" id="UP000648239">
    <property type="component" value="Unassembled WGS sequence"/>
</dbReference>
<evidence type="ECO:0000256" key="2">
    <source>
        <dbReference type="SAM" id="SignalP"/>
    </source>
</evidence>
<dbReference type="EMBL" id="JACXWD010000009">
    <property type="protein sequence ID" value="MBD3867392.1"/>
    <property type="molecule type" value="Genomic_DNA"/>
</dbReference>
<dbReference type="Pfam" id="PF13435">
    <property type="entry name" value="Cytochrome_C554"/>
    <property type="match status" value="1"/>
</dbReference>
<proteinExistence type="predicted"/>
<gene>
    <name evidence="4" type="ORF">IFK94_04620</name>
</gene>
<name>A0A8J7CCG3_9BACT</name>
<dbReference type="PANTHER" id="PTHR35038">
    <property type="entry name" value="DISSIMILATORY SULFITE REDUCTASE SIRA"/>
    <property type="match status" value="1"/>
</dbReference>
<feature type="domain" description="Cytochrome c-552/4" evidence="3">
    <location>
        <begin position="31"/>
        <end position="108"/>
    </location>
</feature>
<dbReference type="InterPro" id="IPR023155">
    <property type="entry name" value="Cyt_c-552/4"/>
</dbReference>
<sequence length="374" mass="41132">MRQFVRLALLAAVISASLPGAAAATIEGSEQCGRCHTTIYQSWKDSVHADALENENFLLAFRATQETGDAALAKLCLQCHAPVTELNGDGELLYHLTWEGVNCDICHSVSAMKQTKTGFEPVLKPGDVKYGPFKDAVPDAHEVQGTEIHTQSEMCAWCHQYTNPEGTPILATWSEWKKSKAAENGLTCQSCHMGEATANATDPRLDRDPGAKINLHAAPGGHSLDQLHKALSVSLRPKRDGDKLDVEITVTNKGAGHAVPTGMPGRRVVMTTELRVVGGETHETTRIFGKTLETAKGELITRDRDYFTAGVRLKTDTTIQPDERRKVLFHYQVPARATAILTVKMFYEHTYSGSVGEKDRINFLSQKRTIRPIR</sequence>
<accession>A0A8J7CCG3</accession>